<dbReference type="PANTHER" id="PTHR28259">
    <property type="entry name" value="FLUORIDE EXPORT PROTEIN 1-RELATED"/>
    <property type="match status" value="1"/>
</dbReference>
<keyword evidence="5 10" id="KW-0472">Membrane</keyword>
<dbReference type="PANTHER" id="PTHR28259:SF1">
    <property type="entry name" value="FLUORIDE EXPORT PROTEIN 1-RELATED"/>
    <property type="match status" value="1"/>
</dbReference>
<keyword evidence="10" id="KW-0813">Transport</keyword>
<keyword evidence="2 10" id="KW-1003">Cell membrane</keyword>
<evidence type="ECO:0000256" key="4">
    <source>
        <dbReference type="ARBA" id="ARBA00022989"/>
    </source>
</evidence>
<dbReference type="GO" id="GO:0062054">
    <property type="term" value="F:fluoride channel activity"/>
    <property type="evidence" value="ECO:0007669"/>
    <property type="project" value="UniProtKB-UniRule"/>
</dbReference>
<evidence type="ECO:0000256" key="3">
    <source>
        <dbReference type="ARBA" id="ARBA00022692"/>
    </source>
</evidence>
<evidence type="ECO:0000256" key="8">
    <source>
        <dbReference type="ARBA" id="ARBA00035585"/>
    </source>
</evidence>
<evidence type="ECO:0000256" key="5">
    <source>
        <dbReference type="ARBA" id="ARBA00023136"/>
    </source>
</evidence>
<comment type="activity regulation">
    <text evidence="10">Na(+) is not transported, but it plays an essential structural role and its presence is essential for fluoride channel function.</text>
</comment>
<dbReference type="AlphaFoldDB" id="A0A923KX13"/>
<keyword evidence="10" id="KW-0915">Sodium</keyword>
<dbReference type="HAMAP" id="MF_00454">
    <property type="entry name" value="FluC"/>
    <property type="match status" value="1"/>
</dbReference>
<gene>
    <name evidence="10" type="primary">fluC</name>
    <name evidence="10" type="synonym">crcB</name>
    <name evidence="11" type="ORF">GH810_11940</name>
</gene>
<sequence length="145" mass="15731">MKKYYFIAAGGSIGALLRYGFKTSAAFLPTTDYLLNSSFDILVINLFGCILLGTLNAVFSKTERISPPLKLGVTTGFVGAFTTFSTFCKESLDLLDAGYISTFSYYVAASIILGIVAVYIGHQIGHRVVHPIGQAIVSQFSFDYN</sequence>
<feature type="binding site" evidence="10">
    <location>
        <position position="79"/>
    </location>
    <ligand>
        <name>Na(+)</name>
        <dbReference type="ChEBI" id="CHEBI:29101"/>
        <note>structural</note>
    </ligand>
</feature>
<evidence type="ECO:0000256" key="7">
    <source>
        <dbReference type="ARBA" id="ARBA00035120"/>
    </source>
</evidence>
<keyword evidence="3 10" id="KW-0812">Transmembrane</keyword>
<dbReference type="InterPro" id="IPR003691">
    <property type="entry name" value="FluC"/>
</dbReference>
<name>A0A923KX13_9FIRM</name>
<evidence type="ECO:0000256" key="2">
    <source>
        <dbReference type="ARBA" id="ARBA00022475"/>
    </source>
</evidence>
<dbReference type="GO" id="GO:0005886">
    <property type="term" value="C:plasma membrane"/>
    <property type="evidence" value="ECO:0007669"/>
    <property type="project" value="UniProtKB-SubCell"/>
</dbReference>
<evidence type="ECO:0000313" key="12">
    <source>
        <dbReference type="Proteomes" id="UP000616595"/>
    </source>
</evidence>
<comment type="similarity">
    <text evidence="7 10">Belongs to the fluoride channel Fluc/FEX (TC 1.A.43) family.</text>
</comment>
<organism evidence="11 12">
    <name type="scientific">Acetobacterium paludosum</name>
    <dbReference type="NCBI Taxonomy" id="52693"/>
    <lineage>
        <taxon>Bacteria</taxon>
        <taxon>Bacillati</taxon>
        <taxon>Bacillota</taxon>
        <taxon>Clostridia</taxon>
        <taxon>Eubacteriales</taxon>
        <taxon>Eubacteriaceae</taxon>
        <taxon>Acetobacterium</taxon>
    </lineage>
</organism>
<dbReference type="Proteomes" id="UP000616595">
    <property type="component" value="Unassembled WGS sequence"/>
</dbReference>
<dbReference type="GO" id="GO:0140114">
    <property type="term" value="P:cellular detoxification of fluoride"/>
    <property type="evidence" value="ECO:0007669"/>
    <property type="project" value="UniProtKB-UniRule"/>
</dbReference>
<dbReference type="OrthoDB" id="9815830at2"/>
<keyword evidence="10" id="KW-0479">Metal-binding</keyword>
<comment type="subcellular location">
    <subcellularLocation>
        <location evidence="1 10">Cell membrane</location>
        <topology evidence="1 10">Multi-pass membrane protein</topology>
    </subcellularLocation>
</comment>
<evidence type="ECO:0000256" key="1">
    <source>
        <dbReference type="ARBA" id="ARBA00004651"/>
    </source>
</evidence>
<dbReference type="RefSeq" id="WP_148568288.1">
    <property type="nucleotide sequence ID" value="NZ_RXYA01000016.1"/>
</dbReference>
<protein>
    <recommendedName>
        <fullName evidence="10">Fluoride-specific ion channel FluC</fullName>
    </recommendedName>
</protein>
<keyword evidence="4 10" id="KW-1133">Transmembrane helix</keyword>
<comment type="function">
    <text evidence="9 10">Fluoride-specific ion channel. Important for reducing fluoride concentration in the cell, thus reducing its toxicity.</text>
</comment>
<feature type="transmembrane region" description="Helical" evidence="10">
    <location>
        <begin position="71"/>
        <end position="87"/>
    </location>
</feature>
<dbReference type="Pfam" id="PF02537">
    <property type="entry name" value="CRCB"/>
    <property type="match status" value="1"/>
</dbReference>
<reference evidence="11" key="1">
    <citation type="submission" date="2019-10" db="EMBL/GenBank/DDBJ databases">
        <authorList>
            <person name="Ross D.E."/>
            <person name="Gulliver D."/>
        </authorList>
    </citation>
    <scope>NUCLEOTIDE SEQUENCE</scope>
    <source>
        <strain evidence="11">DER-2019</strain>
    </source>
</reference>
<comment type="catalytic activity">
    <reaction evidence="8">
        <text>fluoride(in) = fluoride(out)</text>
        <dbReference type="Rhea" id="RHEA:76159"/>
        <dbReference type="ChEBI" id="CHEBI:17051"/>
    </reaction>
    <physiologicalReaction direction="left-to-right" evidence="8">
        <dbReference type="Rhea" id="RHEA:76160"/>
    </physiologicalReaction>
</comment>
<feature type="transmembrane region" description="Helical" evidence="10">
    <location>
        <begin position="99"/>
        <end position="120"/>
    </location>
</feature>
<evidence type="ECO:0000256" key="9">
    <source>
        <dbReference type="ARBA" id="ARBA00049940"/>
    </source>
</evidence>
<dbReference type="EMBL" id="WJBD01000014">
    <property type="protein sequence ID" value="MBC3889025.1"/>
    <property type="molecule type" value="Genomic_DNA"/>
</dbReference>
<keyword evidence="6 10" id="KW-0407">Ion channel</keyword>
<proteinExistence type="inferred from homology"/>
<feature type="binding site" evidence="10">
    <location>
        <position position="82"/>
    </location>
    <ligand>
        <name>Na(+)</name>
        <dbReference type="ChEBI" id="CHEBI:29101"/>
        <note>structural</note>
    </ligand>
</feature>
<keyword evidence="10" id="KW-0406">Ion transport</keyword>
<evidence type="ECO:0000256" key="10">
    <source>
        <dbReference type="HAMAP-Rule" id="MF_00454"/>
    </source>
</evidence>
<dbReference type="GO" id="GO:0046872">
    <property type="term" value="F:metal ion binding"/>
    <property type="evidence" value="ECO:0007669"/>
    <property type="project" value="UniProtKB-KW"/>
</dbReference>
<comment type="caution">
    <text evidence="11">The sequence shown here is derived from an EMBL/GenBank/DDBJ whole genome shotgun (WGS) entry which is preliminary data.</text>
</comment>
<evidence type="ECO:0000313" key="11">
    <source>
        <dbReference type="EMBL" id="MBC3889025.1"/>
    </source>
</evidence>
<accession>A0A923KX13</accession>
<feature type="transmembrane region" description="Helical" evidence="10">
    <location>
        <begin position="41"/>
        <end position="59"/>
    </location>
</feature>
<reference evidence="11" key="2">
    <citation type="submission" date="2020-10" db="EMBL/GenBank/DDBJ databases">
        <title>Comparative genomics of the Acetobacterium genus.</title>
        <authorList>
            <person name="Marshall C."/>
            <person name="May H."/>
            <person name="Norman S."/>
        </authorList>
    </citation>
    <scope>NUCLEOTIDE SEQUENCE</scope>
    <source>
        <strain evidence="11">DER-2019</strain>
    </source>
</reference>
<keyword evidence="12" id="KW-1185">Reference proteome</keyword>
<evidence type="ECO:0000256" key="6">
    <source>
        <dbReference type="ARBA" id="ARBA00023303"/>
    </source>
</evidence>